<evidence type="ECO:0000313" key="2">
    <source>
        <dbReference type="Proteomes" id="UP000198510"/>
    </source>
</evidence>
<gene>
    <name evidence="1" type="ORF">SAMN05421823_103366</name>
</gene>
<organism evidence="1 2">
    <name type="scientific">Catalinimonas alkaloidigena</name>
    <dbReference type="NCBI Taxonomy" id="1075417"/>
    <lineage>
        <taxon>Bacteria</taxon>
        <taxon>Pseudomonadati</taxon>
        <taxon>Bacteroidota</taxon>
        <taxon>Cytophagia</taxon>
        <taxon>Cytophagales</taxon>
        <taxon>Catalimonadaceae</taxon>
        <taxon>Catalinimonas</taxon>
    </lineage>
</organism>
<sequence length="195" mass="22155">MKTFLHAGLDFGNKRAGTTVLCWLDPHAQRLQFRRSERGQDADRWLHQQIEALMPDQIFIDAPLSLPGVYRELPQHHDYFFRAADRALRAMSPLFLGGLTARAMQLAATAPDPVRFFETYPSAVARRLGLGELGYKKTLPPVVEALTNHTSVAFHPDELPTWHHVDALLAWLAGERFLRQEHDVYGTPEEGLIYT</sequence>
<dbReference type="Proteomes" id="UP000198510">
    <property type="component" value="Unassembled WGS sequence"/>
</dbReference>
<evidence type="ECO:0000313" key="1">
    <source>
        <dbReference type="EMBL" id="SDK71778.1"/>
    </source>
</evidence>
<dbReference type="RefSeq" id="WP_089681372.1">
    <property type="nucleotide sequence ID" value="NZ_FNFO01000003.1"/>
</dbReference>
<dbReference type="OrthoDB" id="1467158at2"/>
<dbReference type="AlphaFoldDB" id="A0A1G9E6S3"/>
<dbReference type="EMBL" id="FNFO01000003">
    <property type="protein sequence ID" value="SDK71778.1"/>
    <property type="molecule type" value="Genomic_DNA"/>
</dbReference>
<protein>
    <recommendedName>
        <fullName evidence="3">DUF429 domain-containing protein</fullName>
    </recommendedName>
</protein>
<keyword evidence="2" id="KW-1185">Reference proteome</keyword>
<name>A0A1G9E6S3_9BACT</name>
<reference evidence="1 2" key="1">
    <citation type="submission" date="2016-10" db="EMBL/GenBank/DDBJ databases">
        <authorList>
            <person name="de Groot N.N."/>
        </authorList>
    </citation>
    <scope>NUCLEOTIDE SEQUENCE [LARGE SCALE GENOMIC DNA]</scope>
    <source>
        <strain evidence="1 2">DSM 25186</strain>
    </source>
</reference>
<proteinExistence type="predicted"/>
<evidence type="ECO:0008006" key="3">
    <source>
        <dbReference type="Google" id="ProtNLM"/>
    </source>
</evidence>
<accession>A0A1G9E6S3</accession>